<reference evidence="11" key="1">
    <citation type="submission" date="2020-08" db="EMBL/GenBank/DDBJ databases">
        <title>Sequencing the genomes of 1000 actinobacteria strains.</title>
        <authorList>
            <person name="Klenk H.-P."/>
        </authorList>
    </citation>
    <scope>NUCLEOTIDE SEQUENCE</scope>
    <source>
        <strain evidence="11">DSM 20582</strain>
    </source>
</reference>
<evidence type="ECO:0000256" key="9">
    <source>
        <dbReference type="SAM" id="Phobius"/>
    </source>
</evidence>
<evidence type="ECO:0000256" key="7">
    <source>
        <dbReference type="ARBA" id="ARBA00023136"/>
    </source>
</evidence>
<dbReference type="PANTHER" id="PTHR30413">
    <property type="entry name" value="INNER MEMBRANE TRANSPORT PERMEASE"/>
    <property type="match status" value="1"/>
</dbReference>
<name>A0A8H9YC17_9CORY</name>
<feature type="transmembrane region" description="Helical" evidence="9">
    <location>
        <begin position="145"/>
        <end position="167"/>
    </location>
</feature>
<feature type="transmembrane region" description="Helical" evidence="9">
    <location>
        <begin position="109"/>
        <end position="133"/>
    </location>
</feature>
<dbReference type="EMBL" id="JACHWT010000004">
    <property type="protein sequence ID" value="MBB3115884.1"/>
    <property type="molecule type" value="Genomic_DNA"/>
</dbReference>
<evidence type="ECO:0000313" key="12">
    <source>
        <dbReference type="Proteomes" id="UP000612712"/>
    </source>
</evidence>
<feature type="domain" description="ABC-2 type transporter transmembrane" evidence="10">
    <location>
        <begin position="92"/>
        <end position="300"/>
    </location>
</feature>
<dbReference type="PANTHER" id="PTHR30413:SF10">
    <property type="entry name" value="CAPSULE POLYSACCHARIDE EXPORT INNER-MEMBRANE PROTEIN CTRC"/>
    <property type="match status" value="1"/>
</dbReference>
<feature type="transmembrane region" description="Helical" evidence="9">
    <location>
        <begin position="311"/>
        <end position="330"/>
    </location>
</feature>
<feature type="transmembrane region" description="Helical" evidence="9">
    <location>
        <begin position="217"/>
        <end position="241"/>
    </location>
</feature>
<proteinExistence type="inferred from homology"/>
<keyword evidence="3" id="KW-0813">Transport</keyword>
<evidence type="ECO:0000256" key="1">
    <source>
        <dbReference type="ARBA" id="ARBA00004651"/>
    </source>
</evidence>
<evidence type="ECO:0000256" key="5">
    <source>
        <dbReference type="ARBA" id="ARBA00022692"/>
    </source>
</evidence>
<sequence>MSSTDQSTPSPDPESSAPGPDTDDADRARPAAGSPAAQAPAGAHPATVADRTGDADLARITAAPVGTPPPSRSSTVGAAWRDLTRGFQQRELWLALGWQDIKQRYRRSVLGPLWITISRAVMALALGLLYSLLFEIDLKEFLPHVAVGLIIWDFIAGCVIEGSQVFIANEGLIKQLPSALSVHVYRLVWRQFLFMCHNLVIWLALLVIFRIPVGWEVLYAVPGIVLLVANGVWVTMFFGIVSTRFRDVAPLLESLVQLAFYMTPIVWSVSIIERQGGAAADRAVLAEFNPFFHYLSVVRGPMIDEPVEMRSWLIVIALTVAGTALALAVMRKWRFRVSYWV</sequence>
<feature type="region of interest" description="Disordered" evidence="8">
    <location>
        <begin position="1"/>
        <end position="49"/>
    </location>
</feature>
<evidence type="ECO:0000256" key="3">
    <source>
        <dbReference type="ARBA" id="ARBA00022448"/>
    </source>
</evidence>
<evidence type="ECO:0000259" key="10">
    <source>
        <dbReference type="Pfam" id="PF01061"/>
    </source>
</evidence>
<dbReference type="GO" id="GO:0140359">
    <property type="term" value="F:ABC-type transporter activity"/>
    <property type="evidence" value="ECO:0007669"/>
    <property type="project" value="InterPro"/>
</dbReference>
<gene>
    <name evidence="11" type="ORF">FHU32_001103</name>
</gene>
<dbReference type="AlphaFoldDB" id="A0A8H9YC17"/>
<feature type="compositionally biased region" description="Low complexity" evidence="8">
    <location>
        <begin position="1"/>
        <end position="20"/>
    </location>
</feature>
<keyword evidence="4" id="KW-1003">Cell membrane</keyword>
<comment type="similarity">
    <text evidence="2">Belongs to the ABC-2 integral membrane protein family.</text>
</comment>
<evidence type="ECO:0000256" key="8">
    <source>
        <dbReference type="SAM" id="MobiDB-lite"/>
    </source>
</evidence>
<protein>
    <submittedName>
        <fullName evidence="11">ABC-2 type transport system permease protein</fullName>
    </submittedName>
</protein>
<dbReference type="GO" id="GO:0005886">
    <property type="term" value="C:plasma membrane"/>
    <property type="evidence" value="ECO:0007669"/>
    <property type="project" value="UniProtKB-SubCell"/>
</dbReference>
<keyword evidence="6 9" id="KW-1133">Transmembrane helix</keyword>
<dbReference type="GO" id="GO:0015920">
    <property type="term" value="P:lipopolysaccharide transport"/>
    <property type="evidence" value="ECO:0007669"/>
    <property type="project" value="TreeGrafter"/>
</dbReference>
<evidence type="ECO:0000256" key="6">
    <source>
        <dbReference type="ARBA" id="ARBA00022989"/>
    </source>
</evidence>
<organism evidence="11 12">
    <name type="scientific">Corynebacterium bovis DSM 20582 = CIP 54.80</name>
    <dbReference type="NCBI Taxonomy" id="927655"/>
    <lineage>
        <taxon>Bacteria</taxon>
        <taxon>Bacillati</taxon>
        <taxon>Actinomycetota</taxon>
        <taxon>Actinomycetes</taxon>
        <taxon>Mycobacteriales</taxon>
        <taxon>Corynebacteriaceae</taxon>
        <taxon>Corynebacterium</taxon>
    </lineage>
</organism>
<keyword evidence="5 9" id="KW-0812">Transmembrane</keyword>
<accession>A0A8H9YC17</accession>
<dbReference type="Pfam" id="PF01061">
    <property type="entry name" value="ABC2_membrane"/>
    <property type="match status" value="1"/>
</dbReference>
<evidence type="ECO:0000313" key="11">
    <source>
        <dbReference type="EMBL" id="MBB3115884.1"/>
    </source>
</evidence>
<dbReference type="Proteomes" id="UP000612712">
    <property type="component" value="Unassembled WGS sequence"/>
</dbReference>
<evidence type="ECO:0000256" key="4">
    <source>
        <dbReference type="ARBA" id="ARBA00022475"/>
    </source>
</evidence>
<comment type="subcellular location">
    <subcellularLocation>
        <location evidence="1">Cell membrane</location>
        <topology evidence="1">Multi-pass membrane protein</topology>
    </subcellularLocation>
</comment>
<feature type="compositionally biased region" description="Low complexity" evidence="8">
    <location>
        <begin position="30"/>
        <end position="49"/>
    </location>
</feature>
<keyword evidence="7 9" id="KW-0472">Membrane</keyword>
<evidence type="ECO:0000256" key="2">
    <source>
        <dbReference type="ARBA" id="ARBA00007783"/>
    </source>
</evidence>
<feature type="transmembrane region" description="Helical" evidence="9">
    <location>
        <begin position="248"/>
        <end position="267"/>
    </location>
</feature>
<dbReference type="InterPro" id="IPR013525">
    <property type="entry name" value="ABC2_TM"/>
</dbReference>
<comment type="caution">
    <text evidence="11">The sequence shown here is derived from an EMBL/GenBank/DDBJ whole genome shotgun (WGS) entry which is preliminary data.</text>
</comment>
<feature type="transmembrane region" description="Helical" evidence="9">
    <location>
        <begin position="188"/>
        <end position="211"/>
    </location>
</feature>